<dbReference type="Proteomes" id="UP000310168">
    <property type="component" value="Unassembled WGS sequence"/>
</dbReference>
<keyword evidence="1" id="KW-0808">Transferase</keyword>
<dbReference type="InterPro" id="IPR029063">
    <property type="entry name" value="SAM-dependent_MTases_sf"/>
</dbReference>
<comment type="caution">
    <text evidence="1">The sequence shown here is derived from an EMBL/GenBank/DDBJ whole genome shotgun (WGS) entry which is preliminary data.</text>
</comment>
<dbReference type="SUPFAM" id="SSF53335">
    <property type="entry name" value="S-adenosyl-L-methionine-dependent methyltransferases"/>
    <property type="match status" value="1"/>
</dbReference>
<reference evidence="1 2" key="1">
    <citation type="journal article" date="2019" name="Anaerobe">
        <title>Brachyspira catarrhinii sp. nov., an anaerobic intestinal spirochaete isolated from vervet monkeys may have been misidentified as Brachyspira aalborgi in previous studies.</title>
        <authorList>
            <person name="Phillips N.D."/>
            <person name="La T."/>
            <person name="Hampson D.J."/>
        </authorList>
    </citation>
    <scope>NUCLEOTIDE SEQUENCE [LARGE SCALE GENOMIC DNA]</scope>
    <source>
        <strain evidence="1 2">Z12</strain>
    </source>
</reference>
<evidence type="ECO:0000313" key="2">
    <source>
        <dbReference type="Proteomes" id="UP000310168"/>
    </source>
</evidence>
<sequence length="263" mass="31234">MKIKIRRNTFMINGDSEEDDKKRETIKSILINEENKNKSDLHNYFLNNKDEAIYKHLPYFDIYENHFSKYRGKDINLLEIGVGYGGSLKMWKNYFSVSKAKVNIYGIDIKERCKKFEEDGIKIFIGSQSDRNFLRELKKEIPKLDILIDDGGHIPEEQIITFEEMFEHIKDGGLYFCEDIYTSYWGDLNNNFKTSFIEYTKKLIDYLNANWSLEGDDLEANYFTERAYAIHYYEGIVAIEKKLRDRRYIDICQQASIGKLNKY</sequence>
<organism evidence="1 2">
    <name type="scientific">Brachyspira catarrhinii</name>
    <dbReference type="NCBI Taxonomy" id="2528966"/>
    <lineage>
        <taxon>Bacteria</taxon>
        <taxon>Pseudomonadati</taxon>
        <taxon>Spirochaetota</taxon>
        <taxon>Spirochaetia</taxon>
        <taxon>Brachyspirales</taxon>
        <taxon>Brachyspiraceae</taxon>
        <taxon>Brachyspira</taxon>
    </lineage>
</organism>
<dbReference type="Gene3D" id="3.40.50.150">
    <property type="entry name" value="Vaccinia Virus protein VP39"/>
    <property type="match status" value="1"/>
</dbReference>
<keyword evidence="2" id="KW-1185">Reference proteome</keyword>
<proteinExistence type="predicted"/>
<evidence type="ECO:0000313" key="1">
    <source>
        <dbReference type="EMBL" id="TKZ36215.1"/>
    </source>
</evidence>
<keyword evidence="1" id="KW-0489">Methyltransferase</keyword>
<dbReference type="GO" id="GO:0008168">
    <property type="term" value="F:methyltransferase activity"/>
    <property type="evidence" value="ECO:0007669"/>
    <property type="project" value="UniProtKB-KW"/>
</dbReference>
<dbReference type="GO" id="GO:0032259">
    <property type="term" value="P:methylation"/>
    <property type="evidence" value="ECO:0007669"/>
    <property type="project" value="UniProtKB-KW"/>
</dbReference>
<name>A0ABY2TTJ6_9SPIR</name>
<protein>
    <submittedName>
        <fullName evidence="1">Class I SAM-dependent methyltransferase</fullName>
    </submittedName>
</protein>
<dbReference type="EMBL" id="SJDU01000016">
    <property type="protein sequence ID" value="TKZ36215.1"/>
    <property type="molecule type" value="Genomic_DNA"/>
</dbReference>
<accession>A0ABY2TTJ6</accession>
<gene>
    <name evidence="1" type="ORF">EZH24_01300</name>
</gene>